<gene>
    <name evidence="2" type="ORF">ACFO3F_07030</name>
</gene>
<evidence type="ECO:0000313" key="2">
    <source>
        <dbReference type="EMBL" id="MFC4554996.1"/>
    </source>
</evidence>
<evidence type="ECO:0000313" key="3">
    <source>
        <dbReference type="Proteomes" id="UP001595955"/>
    </source>
</evidence>
<protein>
    <submittedName>
        <fullName evidence="2">Sugar isomerase domain-containing protein</fullName>
    </submittedName>
</protein>
<feature type="domain" description="SIS" evidence="1">
    <location>
        <begin position="38"/>
        <end position="223"/>
    </location>
</feature>
<dbReference type="InterPro" id="IPR001347">
    <property type="entry name" value="SIS_dom"/>
</dbReference>
<dbReference type="GO" id="GO:0016853">
    <property type="term" value="F:isomerase activity"/>
    <property type="evidence" value="ECO:0007669"/>
    <property type="project" value="UniProtKB-KW"/>
</dbReference>
<dbReference type="RefSeq" id="WP_122824005.1">
    <property type="nucleotide sequence ID" value="NZ_CP033325.1"/>
</dbReference>
<dbReference type="NCBIfam" id="NF002805">
    <property type="entry name" value="PRK02947.1"/>
    <property type="match status" value="1"/>
</dbReference>
<dbReference type="PANTHER" id="PTHR30390:SF7">
    <property type="entry name" value="PHOSPHOHEPTOSE ISOMERASE"/>
    <property type="match status" value="1"/>
</dbReference>
<dbReference type="InterPro" id="IPR035472">
    <property type="entry name" value="RpiR-like_SIS"/>
</dbReference>
<proteinExistence type="predicted"/>
<comment type="caution">
    <text evidence="2">The sequence shown here is derived from an EMBL/GenBank/DDBJ whole genome shotgun (WGS) entry which is preliminary data.</text>
</comment>
<dbReference type="CDD" id="cd05013">
    <property type="entry name" value="SIS_RpiR"/>
    <property type="match status" value="1"/>
</dbReference>
<evidence type="ECO:0000259" key="1">
    <source>
        <dbReference type="PROSITE" id="PS51464"/>
    </source>
</evidence>
<dbReference type="Gene3D" id="3.40.50.10490">
    <property type="entry name" value="Glucose-6-phosphate isomerase like protein, domain 1"/>
    <property type="match status" value="1"/>
</dbReference>
<reference evidence="3" key="1">
    <citation type="journal article" date="2019" name="Int. J. Syst. Evol. Microbiol.">
        <title>The Global Catalogue of Microorganisms (GCM) 10K type strain sequencing project: providing services to taxonomists for standard genome sequencing and annotation.</title>
        <authorList>
            <consortium name="The Broad Institute Genomics Platform"/>
            <consortium name="The Broad Institute Genome Sequencing Center for Infectious Disease"/>
            <person name="Wu L."/>
            <person name="Ma J."/>
        </authorList>
    </citation>
    <scope>NUCLEOTIDE SEQUENCE [LARGE SCALE GENOMIC DNA]</scope>
    <source>
        <strain evidence="3">JCM 3369</strain>
    </source>
</reference>
<dbReference type="SUPFAM" id="SSF53697">
    <property type="entry name" value="SIS domain"/>
    <property type="match status" value="1"/>
</dbReference>
<keyword evidence="2" id="KW-0413">Isomerase</keyword>
<keyword evidence="3" id="KW-1185">Reference proteome</keyword>
<dbReference type="EMBL" id="JBHSGF010000004">
    <property type="protein sequence ID" value="MFC4554996.1"/>
    <property type="molecule type" value="Genomic_DNA"/>
</dbReference>
<dbReference type="Proteomes" id="UP001595955">
    <property type="component" value="Unassembled WGS sequence"/>
</dbReference>
<dbReference type="PANTHER" id="PTHR30390">
    <property type="entry name" value="SEDOHEPTULOSE 7-PHOSPHATE ISOMERASE / DNAA INITIATOR-ASSOCIATING FACTOR FOR REPLICATION INITIATION"/>
    <property type="match status" value="1"/>
</dbReference>
<sequence length="260" mass="26829">MTDSRLPTGLDYVTLAHESIDRVARTQREALTEAADVITACVRGGGVVQAFGTGHSAGLAMEVAGRAGGLIATNLLGLTDGVMYGGAPADSLHWYSEREPEKAVEVLATADVAPEDVFVIISNSGANGSIVEMAARAKAGGHTVIALTSLEHSRAVPSAHPSGRKLYELADVVVDNGAPYGDSAMPLPDGSATGPISSLTTVVAVQIIMVDVVARLAADALPVPIFISANVPGGDKHNEALTARYGRRIRRMRLPSSAAV</sequence>
<dbReference type="InterPro" id="IPR046348">
    <property type="entry name" value="SIS_dom_sf"/>
</dbReference>
<accession>A0ABV9D8R0</accession>
<dbReference type="InterPro" id="IPR050099">
    <property type="entry name" value="SIS_GmhA/DiaA_subfam"/>
</dbReference>
<name>A0ABV9D8R0_9MICO</name>
<dbReference type="Pfam" id="PF13580">
    <property type="entry name" value="SIS_2"/>
    <property type="match status" value="1"/>
</dbReference>
<dbReference type="PROSITE" id="PS51464">
    <property type="entry name" value="SIS"/>
    <property type="match status" value="1"/>
</dbReference>
<organism evidence="2 3">
    <name type="scientific">Georgenia faecalis</name>
    <dbReference type="NCBI Taxonomy" id="2483799"/>
    <lineage>
        <taxon>Bacteria</taxon>
        <taxon>Bacillati</taxon>
        <taxon>Actinomycetota</taxon>
        <taxon>Actinomycetes</taxon>
        <taxon>Micrococcales</taxon>
        <taxon>Bogoriellaceae</taxon>
        <taxon>Georgenia</taxon>
    </lineage>
</organism>